<keyword evidence="5" id="KW-0349">Heme</keyword>
<evidence type="ECO:0000256" key="1">
    <source>
        <dbReference type="ARBA" id="ARBA00004651"/>
    </source>
</evidence>
<keyword evidence="11 12" id="KW-0472">Membrane</keyword>
<dbReference type="InterPro" id="IPR000516">
    <property type="entry name" value="Ni-dep_Hydgase_cyt-B"/>
</dbReference>
<comment type="similarity">
    <text evidence="2">Belongs to the HupC/HyaC/HydC family.</text>
</comment>
<dbReference type="EMBL" id="JBAWSX010000008">
    <property type="protein sequence ID" value="MEI4802629.1"/>
    <property type="molecule type" value="Genomic_DNA"/>
</dbReference>
<evidence type="ECO:0000256" key="4">
    <source>
        <dbReference type="ARBA" id="ARBA00022475"/>
    </source>
</evidence>
<dbReference type="SUPFAM" id="SSF81342">
    <property type="entry name" value="Transmembrane di-heme cytochromes"/>
    <property type="match status" value="1"/>
</dbReference>
<evidence type="ECO:0000259" key="13">
    <source>
        <dbReference type="Pfam" id="PF01292"/>
    </source>
</evidence>
<dbReference type="InterPro" id="IPR011577">
    <property type="entry name" value="Cyt_b561_bac/Ni-Hgenase"/>
</dbReference>
<evidence type="ECO:0000313" key="14">
    <source>
        <dbReference type="EMBL" id="MEI4802629.1"/>
    </source>
</evidence>
<name>A0ABU8FIW4_9BACI</name>
<keyword evidence="10" id="KW-0408">Iron</keyword>
<keyword evidence="15" id="KW-1185">Reference proteome</keyword>
<comment type="caution">
    <text evidence="14">The sequence shown here is derived from an EMBL/GenBank/DDBJ whole genome shotgun (WGS) entry which is preliminary data.</text>
</comment>
<keyword evidence="7" id="KW-0479">Metal-binding</keyword>
<feature type="transmembrane region" description="Helical" evidence="12">
    <location>
        <begin position="90"/>
        <end position="115"/>
    </location>
</feature>
<dbReference type="PRINTS" id="PR00161">
    <property type="entry name" value="NIHGNASECYTB"/>
</dbReference>
<keyword evidence="9 12" id="KW-1133">Transmembrane helix</keyword>
<evidence type="ECO:0000313" key="15">
    <source>
        <dbReference type="Proteomes" id="UP001372526"/>
    </source>
</evidence>
<evidence type="ECO:0000256" key="6">
    <source>
        <dbReference type="ARBA" id="ARBA00022692"/>
    </source>
</evidence>
<evidence type="ECO:0000256" key="2">
    <source>
        <dbReference type="ARBA" id="ARBA00008622"/>
    </source>
</evidence>
<evidence type="ECO:0000256" key="5">
    <source>
        <dbReference type="ARBA" id="ARBA00022617"/>
    </source>
</evidence>
<dbReference type="Proteomes" id="UP001372526">
    <property type="component" value="Unassembled WGS sequence"/>
</dbReference>
<feature type="domain" description="Cytochrome b561 bacterial/Ni-hydrogenase" evidence="13">
    <location>
        <begin position="43"/>
        <end position="247"/>
    </location>
</feature>
<keyword evidence="8" id="KW-0249">Electron transport</keyword>
<evidence type="ECO:0000256" key="10">
    <source>
        <dbReference type="ARBA" id="ARBA00023004"/>
    </source>
</evidence>
<reference evidence="14 15" key="1">
    <citation type="submission" date="2024-01" db="EMBL/GenBank/DDBJ databases">
        <title>Seven novel Bacillus-like species.</title>
        <authorList>
            <person name="Liu G."/>
        </authorList>
    </citation>
    <scope>NUCLEOTIDE SEQUENCE [LARGE SCALE GENOMIC DNA]</scope>
    <source>
        <strain evidence="14 15">FJAT-51639</strain>
    </source>
</reference>
<feature type="transmembrane region" description="Helical" evidence="12">
    <location>
        <begin position="50"/>
        <end position="69"/>
    </location>
</feature>
<dbReference type="NCBIfam" id="TIGR02125">
    <property type="entry name" value="CytB-hydogenase"/>
    <property type="match status" value="1"/>
</dbReference>
<feature type="transmembrane region" description="Helical" evidence="12">
    <location>
        <begin position="213"/>
        <end position="230"/>
    </location>
</feature>
<feature type="transmembrane region" description="Helical" evidence="12">
    <location>
        <begin position="159"/>
        <end position="181"/>
    </location>
</feature>
<dbReference type="InterPro" id="IPR016174">
    <property type="entry name" value="Di-haem_cyt_TM"/>
</dbReference>
<dbReference type="Pfam" id="PF01292">
    <property type="entry name" value="Ni_hydr_CYTB"/>
    <property type="match status" value="1"/>
</dbReference>
<dbReference type="InterPro" id="IPR051542">
    <property type="entry name" value="Hydrogenase_cytochrome"/>
</dbReference>
<accession>A0ABU8FIW4</accession>
<dbReference type="PROSITE" id="PS00883">
    <property type="entry name" value="NI_HGENASE_CYTB_2"/>
    <property type="match status" value="1"/>
</dbReference>
<organism evidence="14 15">
    <name type="scientific">Bacillus bruguierae</name>
    <dbReference type="NCBI Taxonomy" id="3127667"/>
    <lineage>
        <taxon>Bacteria</taxon>
        <taxon>Bacillati</taxon>
        <taxon>Bacillota</taxon>
        <taxon>Bacilli</taxon>
        <taxon>Bacillales</taxon>
        <taxon>Bacillaceae</taxon>
        <taxon>Bacillus</taxon>
    </lineage>
</organism>
<gene>
    <name evidence="14" type="primary">cybH</name>
    <name evidence="14" type="ORF">WAZ07_15145</name>
</gene>
<keyword evidence="4" id="KW-1003">Cell membrane</keyword>
<evidence type="ECO:0000256" key="8">
    <source>
        <dbReference type="ARBA" id="ARBA00022982"/>
    </source>
</evidence>
<dbReference type="PROSITE" id="PS00882">
    <property type="entry name" value="NI_HGENASE_CYTB_1"/>
    <property type="match status" value="1"/>
</dbReference>
<dbReference type="Gene3D" id="1.20.950.20">
    <property type="entry name" value="Transmembrane di-heme cytochromes, Chain C"/>
    <property type="match status" value="1"/>
</dbReference>
<evidence type="ECO:0000256" key="3">
    <source>
        <dbReference type="ARBA" id="ARBA00022448"/>
    </source>
</evidence>
<sequence length="264" mass="31299">MSDLMPTTHNTNTLVSEKNSEVTLHPERPIQYKKTKNVVKIYVWQLPVRVFHWINVVAIILLMITGIYIGKPFVSSSVQEEAYYSYLMGWARYIHFFAAFLFTINLLYRLFWAFIGNKFATSNPFRLVFWKEVLETIKFYLFLKNKKPHYIGHNPLAQLSYWIFIGLGSWVMMLTGYYMYFEPQPESFWAKLFVWVPTLFGGDSYTIRSWHHLVAWAFMLFTVIHIYMAVRDDYMERNGTISSMFTGYKTEPKKLVGDKNDESK</sequence>
<proteinExistence type="inferred from homology"/>
<evidence type="ECO:0000256" key="7">
    <source>
        <dbReference type="ARBA" id="ARBA00022723"/>
    </source>
</evidence>
<dbReference type="PANTHER" id="PTHR30485:SF0">
    <property type="entry name" value="NI_FE-HYDROGENASE 1 B-TYPE CYTOCHROME SUBUNIT-RELATED"/>
    <property type="match status" value="1"/>
</dbReference>
<dbReference type="RefSeq" id="WP_336473137.1">
    <property type="nucleotide sequence ID" value="NZ_JBAWSX010000008.1"/>
</dbReference>
<dbReference type="PANTHER" id="PTHR30485">
    <property type="entry name" value="NI/FE-HYDROGENASE 1 B-TYPE CYTOCHROME SUBUNIT"/>
    <property type="match status" value="1"/>
</dbReference>
<keyword evidence="6 12" id="KW-0812">Transmembrane</keyword>
<evidence type="ECO:0000256" key="12">
    <source>
        <dbReference type="SAM" id="Phobius"/>
    </source>
</evidence>
<comment type="subcellular location">
    <subcellularLocation>
        <location evidence="1">Cell membrane</location>
        <topology evidence="1">Multi-pass membrane protein</topology>
    </subcellularLocation>
</comment>
<evidence type="ECO:0000256" key="9">
    <source>
        <dbReference type="ARBA" id="ARBA00022989"/>
    </source>
</evidence>
<keyword evidence="3" id="KW-0813">Transport</keyword>
<protein>
    <submittedName>
        <fullName evidence="14">Ni/Fe-hydrogenase, b-type cytochrome subunit</fullName>
    </submittedName>
</protein>
<evidence type="ECO:0000256" key="11">
    <source>
        <dbReference type="ARBA" id="ARBA00023136"/>
    </source>
</evidence>